<comment type="caution">
    <text evidence="3">The sequence shown here is derived from an EMBL/GenBank/DDBJ whole genome shotgun (WGS) entry which is preliminary data.</text>
</comment>
<evidence type="ECO:0000256" key="2">
    <source>
        <dbReference type="SAM" id="Phobius"/>
    </source>
</evidence>
<dbReference type="RefSeq" id="WP_006303588.1">
    <property type="nucleotide sequence ID" value="NZ_AEDQ01000007.1"/>
</dbReference>
<keyword evidence="2" id="KW-0472">Membrane</keyword>
<organism evidence="3 4">
    <name type="scientific">Fannyhessea vaginae PB189-T1-4</name>
    <dbReference type="NCBI Taxonomy" id="866774"/>
    <lineage>
        <taxon>Bacteria</taxon>
        <taxon>Bacillati</taxon>
        <taxon>Actinomycetota</taxon>
        <taxon>Coriobacteriia</taxon>
        <taxon>Coriobacteriales</taxon>
        <taxon>Atopobiaceae</taxon>
        <taxon>Fannyhessea</taxon>
    </lineage>
</organism>
<keyword evidence="2" id="KW-1133">Transmembrane helix</keyword>
<keyword evidence="2" id="KW-0812">Transmembrane</keyword>
<evidence type="ECO:0000256" key="1">
    <source>
        <dbReference type="SAM" id="MobiDB-lite"/>
    </source>
</evidence>
<feature type="transmembrane region" description="Helical" evidence="2">
    <location>
        <begin position="204"/>
        <end position="223"/>
    </location>
</feature>
<proteinExistence type="predicted"/>
<evidence type="ECO:0000313" key="3">
    <source>
        <dbReference type="EMBL" id="EFL44650.1"/>
    </source>
</evidence>
<dbReference type="Proteomes" id="UP000004431">
    <property type="component" value="Unassembled WGS sequence"/>
</dbReference>
<evidence type="ECO:0000313" key="4">
    <source>
        <dbReference type="Proteomes" id="UP000004431"/>
    </source>
</evidence>
<gene>
    <name evidence="3" type="ORF">HMPREF9248_0036</name>
</gene>
<accession>A0ABN0B1G6</accession>
<feature type="region of interest" description="Disordered" evidence="1">
    <location>
        <begin position="284"/>
        <end position="311"/>
    </location>
</feature>
<evidence type="ECO:0008006" key="5">
    <source>
        <dbReference type="Google" id="ProtNLM"/>
    </source>
</evidence>
<feature type="transmembrane region" description="Helical" evidence="2">
    <location>
        <begin position="162"/>
        <end position="184"/>
    </location>
</feature>
<keyword evidence="4" id="KW-1185">Reference proteome</keyword>
<feature type="transmembrane region" description="Helical" evidence="2">
    <location>
        <begin position="108"/>
        <end position="130"/>
    </location>
</feature>
<feature type="transmembrane region" description="Helical" evidence="2">
    <location>
        <begin position="26"/>
        <end position="53"/>
    </location>
</feature>
<sequence>MSTHQEMFHTAWNSVFRRDTQVWKTLLLLALIGLIPIVGEIVILGFIAEWACSLAWGQNTAFARPIKFVHHLKLGFRVAVLYLLFTIVWMLFSTYVLSFFNDIPFFNIISYVLASVVSSIFTLCILRAAIYQNISAAWNFVFIKDMITRENNEFPLYLVTRFLVELIGCIVVAAVALLMMLPGFGAVAEVVTLYLSAASHGSQHIATALISGGIVSLLGKLLVALIITAYVVLIFANVVQALSMGVAAVWMSQFNVSTWGNKNASLPDDVASYNALSNYAPAPGAAPTAGAAPAPGAAQPKDTASEPPAQQ</sequence>
<protein>
    <recommendedName>
        <fullName evidence="5">DUF4013 domain-containing protein</fullName>
    </recommendedName>
</protein>
<name>A0ABN0B1G6_9ACTN</name>
<reference evidence="3 4" key="1">
    <citation type="submission" date="2010-08" db="EMBL/GenBank/DDBJ databases">
        <authorList>
            <person name="Durkin A.S."/>
            <person name="Madupu R."/>
            <person name="Torralba M."/>
            <person name="Gillis M."/>
            <person name="Methe B."/>
            <person name="Sutton G."/>
            <person name="Nelson K.E."/>
        </authorList>
    </citation>
    <scope>NUCLEOTIDE SEQUENCE [LARGE SCALE GENOMIC DNA]</scope>
    <source>
        <strain evidence="3 4">PB189-T1-4</strain>
    </source>
</reference>
<feature type="transmembrane region" description="Helical" evidence="2">
    <location>
        <begin position="74"/>
        <end position="96"/>
    </location>
</feature>
<dbReference type="EMBL" id="AEDQ01000007">
    <property type="protein sequence ID" value="EFL44650.1"/>
    <property type="molecule type" value="Genomic_DNA"/>
</dbReference>
<feature type="compositionally biased region" description="Low complexity" evidence="1">
    <location>
        <begin position="284"/>
        <end position="298"/>
    </location>
</feature>
<feature type="transmembrane region" description="Helical" evidence="2">
    <location>
        <begin position="230"/>
        <end position="251"/>
    </location>
</feature>